<evidence type="ECO:0000256" key="10">
    <source>
        <dbReference type="SAM" id="MobiDB-lite"/>
    </source>
</evidence>
<dbReference type="Pfam" id="PF06102">
    <property type="entry name" value="RRP36"/>
    <property type="match status" value="1"/>
</dbReference>
<proteinExistence type="inferred from homology"/>
<feature type="compositionally biased region" description="Acidic residues" evidence="10">
    <location>
        <begin position="68"/>
        <end position="86"/>
    </location>
</feature>
<dbReference type="PANTHER" id="PTHR21738">
    <property type="entry name" value="RIBOSOMAL RNA PROCESSING PROTEIN 36 HOMOLOG"/>
    <property type="match status" value="1"/>
</dbReference>
<accession>A0A077QX96</accession>
<feature type="compositionally biased region" description="Polar residues" evidence="10">
    <location>
        <begin position="99"/>
        <end position="108"/>
    </location>
</feature>
<feature type="compositionally biased region" description="Basic residues" evidence="10">
    <location>
        <begin position="404"/>
        <end position="416"/>
    </location>
</feature>
<feature type="region of interest" description="Disordered" evidence="10">
    <location>
        <begin position="332"/>
        <end position="354"/>
    </location>
</feature>
<dbReference type="InterPro" id="IPR009292">
    <property type="entry name" value="RRP36"/>
</dbReference>
<comment type="similarity">
    <text evidence="2 9">Belongs to the RRP36 family.</text>
</comment>
<feature type="compositionally biased region" description="Basic and acidic residues" evidence="10">
    <location>
        <begin position="208"/>
        <end position="225"/>
    </location>
</feature>
<name>A0A077QX96_9BASI</name>
<protein>
    <recommendedName>
        <fullName evidence="9">rRNA biogenesis protein RRP36</fullName>
    </recommendedName>
</protein>
<evidence type="ECO:0000256" key="2">
    <source>
        <dbReference type="ARBA" id="ARBA00009418"/>
    </source>
</evidence>
<dbReference type="GO" id="GO:0000462">
    <property type="term" value="P:maturation of SSU-rRNA from tricistronic rRNA transcript (SSU-rRNA, 5.8S rRNA, LSU-rRNA)"/>
    <property type="evidence" value="ECO:0007669"/>
    <property type="project" value="TreeGrafter"/>
</dbReference>
<dbReference type="AlphaFoldDB" id="A0A077QX96"/>
<comment type="subcellular location">
    <subcellularLocation>
        <location evidence="1 9">Nucleus</location>
        <location evidence="1 9">Nucleolus</location>
    </subcellularLocation>
</comment>
<keyword evidence="4 9" id="KW-0698">rRNA processing</keyword>
<organism evidence="11">
    <name type="scientific">Melanopsichium pennsylvanicum 4</name>
    <dbReference type="NCBI Taxonomy" id="1398559"/>
    <lineage>
        <taxon>Eukaryota</taxon>
        <taxon>Fungi</taxon>
        <taxon>Dikarya</taxon>
        <taxon>Basidiomycota</taxon>
        <taxon>Ustilaginomycotina</taxon>
        <taxon>Ustilaginomycetes</taxon>
        <taxon>Ustilaginales</taxon>
        <taxon>Ustilaginaceae</taxon>
        <taxon>Melanopsichium</taxon>
    </lineage>
</organism>
<evidence type="ECO:0000256" key="9">
    <source>
        <dbReference type="RuleBase" id="RU368027"/>
    </source>
</evidence>
<evidence type="ECO:0000256" key="1">
    <source>
        <dbReference type="ARBA" id="ARBA00004604"/>
    </source>
</evidence>
<feature type="region of interest" description="Disordered" evidence="10">
    <location>
        <begin position="1"/>
        <end position="108"/>
    </location>
</feature>
<evidence type="ECO:0000256" key="7">
    <source>
        <dbReference type="ARBA" id="ARBA00023274"/>
    </source>
</evidence>
<dbReference type="GO" id="GO:0030686">
    <property type="term" value="C:90S preribosome"/>
    <property type="evidence" value="ECO:0007669"/>
    <property type="project" value="TreeGrafter"/>
</dbReference>
<reference evidence="11" key="1">
    <citation type="journal article" date="2014" name="Genome Biol. Evol.">
        <title>Gene Loss Rather Than Gene Gain Is Associated with a Host Jump from Monocots to Dicots in the Smut Fungus Melanopsichium pennsylvanicum.</title>
        <authorList>
            <person name="Sharma R."/>
            <person name="Mishra B."/>
            <person name="Runge F."/>
            <person name="Thines M."/>
        </authorList>
    </citation>
    <scope>NUCLEOTIDE SEQUENCE</scope>
    <source>
        <strain evidence="11">4</strain>
    </source>
</reference>
<dbReference type="EMBL" id="HG529494">
    <property type="protein sequence ID" value="CDI51121.1"/>
    <property type="molecule type" value="Genomic_DNA"/>
</dbReference>
<evidence type="ECO:0000256" key="3">
    <source>
        <dbReference type="ARBA" id="ARBA00022517"/>
    </source>
</evidence>
<feature type="compositionally biased region" description="Polar residues" evidence="10">
    <location>
        <begin position="189"/>
        <end position="200"/>
    </location>
</feature>
<comment type="function">
    <text evidence="8 9">Component of the 90S pre-ribosome involved in the maturation of rRNAs. Required for early cleavages of the pre-RNAs in the 40S ribosomal subunit maturation pathway.</text>
</comment>
<evidence type="ECO:0000256" key="4">
    <source>
        <dbReference type="ARBA" id="ARBA00022552"/>
    </source>
</evidence>
<feature type="compositionally biased region" description="Acidic residues" evidence="10">
    <location>
        <begin position="129"/>
        <end position="146"/>
    </location>
</feature>
<keyword evidence="3 9" id="KW-0690">Ribosome biogenesis</keyword>
<feature type="compositionally biased region" description="Basic and acidic residues" evidence="10">
    <location>
        <begin position="392"/>
        <end position="403"/>
    </location>
</feature>
<sequence length="461" mass="51856">MATGKPKIKPQKPASVFEQHSEDQASNAGSLDFPSASDLEGSDIASDPEFAQEEEEERPKYAQFMHDSEDEHDDSEQIDSEDEQESVSEAYSSDESSDQHQNGLQQQIKKLPFSALIKARQQLDASSGSDDEDDQVDISDLEEDEFEHDRKRLALAKAGKQPQRTNFHSSEETLEAKRAEVRDRLRQLSGGSFTSRDTSNGGAGAESRQPRQERRRDKERKDLAKRINKNAPTEISSKRPVSRRRSVVETPSTTHIRDPRFESLSGSVNKDLFSKSYSFLPEMFKDELSTLKKTLAKLKKQEHHQAGPKAKSEAALAIREERAKVEAALRRAEGLAGERERRARESAVKGKIKASNKERVEKGLTPFYPKQREIKQMLLKDKYERLSGNGNHDGKRASGAEKKQLKKALERRRRKNAQKEKKDMPVGIGFARDGNAAVPKRKREWGAASASGSDGGKRSRF</sequence>
<evidence type="ECO:0000256" key="8">
    <source>
        <dbReference type="ARBA" id="ARBA00025053"/>
    </source>
</evidence>
<keyword evidence="5" id="KW-0175">Coiled coil</keyword>
<feature type="compositionally biased region" description="Basic residues" evidence="10">
    <location>
        <begin position="1"/>
        <end position="10"/>
    </location>
</feature>
<feature type="region of interest" description="Disordered" evidence="10">
    <location>
        <begin position="382"/>
        <end position="461"/>
    </location>
</feature>
<feature type="region of interest" description="Disordered" evidence="10">
    <location>
        <begin position="120"/>
        <end position="266"/>
    </location>
</feature>
<feature type="compositionally biased region" description="Basic and acidic residues" evidence="10">
    <location>
        <begin position="332"/>
        <end position="348"/>
    </location>
</feature>
<evidence type="ECO:0000313" key="11">
    <source>
        <dbReference type="EMBL" id="CDI51121.1"/>
    </source>
</evidence>
<keyword evidence="7 9" id="KW-0687">Ribonucleoprotein</keyword>
<dbReference type="GO" id="GO:0005730">
    <property type="term" value="C:nucleolus"/>
    <property type="evidence" value="ECO:0007669"/>
    <property type="project" value="UniProtKB-SubCell"/>
</dbReference>
<keyword evidence="6 9" id="KW-0539">Nucleus</keyword>
<comment type="subunit">
    <text evidence="9">Associates with 90S and pre-40S pre-ribosomal particles.</text>
</comment>
<evidence type="ECO:0000256" key="6">
    <source>
        <dbReference type="ARBA" id="ARBA00023242"/>
    </source>
</evidence>
<dbReference type="PANTHER" id="PTHR21738:SF0">
    <property type="entry name" value="RIBOSOMAL RNA PROCESSING PROTEIN 36 HOMOLOG"/>
    <property type="match status" value="1"/>
</dbReference>
<feature type="compositionally biased region" description="Basic and acidic residues" evidence="10">
    <location>
        <begin position="169"/>
        <end position="186"/>
    </location>
</feature>
<evidence type="ECO:0000256" key="5">
    <source>
        <dbReference type="ARBA" id="ARBA00023054"/>
    </source>
</evidence>